<accession>A0A9W8R379</accession>
<feature type="compositionally biased region" description="Low complexity" evidence="2">
    <location>
        <begin position="140"/>
        <end position="149"/>
    </location>
</feature>
<dbReference type="InterPro" id="IPR046347">
    <property type="entry name" value="bZIP_sf"/>
</dbReference>
<name>A0A9W8R379_9HYPO</name>
<reference evidence="4" key="1">
    <citation type="submission" date="2022-09" db="EMBL/GenBank/DDBJ databases">
        <title>Fusarium specimens isolated from Avocado Roots.</title>
        <authorList>
            <person name="Stajich J."/>
            <person name="Roper C."/>
            <person name="Heimlech-Rivalta G."/>
        </authorList>
    </citation>
    <scope>NUCLEOTIDE SEQUENCE</scope>
    <source>
        <strain evidence="4">A02</strain>
    </source>
</reference>
<evidence type="ECO:0000313" key="4">
    <source>
        <dbReference type="EMBL" id="KAJ4184820.1"/>
    </source>
</evidence>
<dbReference type="Proteomes" id="UP001152087">
    <property type="component" value="Unassembled WGS sequence"/>
</dbReference>
<feature type="compositionally biased region" description="Low complexity" evidence="2">
    <location>
        <begin position="175"/>
        <end position="190"/>
    </location>
</feature>
<dbReference type="CDD" id="cd12193">
    <property type="entry name" value="bZIP_GCN4"/>
    <property type="match status" value="1"/>
</dbReference>
<dbReference type="PROSITE" id="PS00036">
    <property type="entry name" value="BZIP_BASIC"/>
    <property type="match status" value="1"/>
</dbReference>
<protein>
    <recommendedName>
        <fullName evidence="3">BZIP domain-containing protein</fullName>
    </recommendedName>
</protein>
<organism evidence="4 5">
    <name type="scientific">Fusarium falciforme</name>
    <dbReference type="NCBI Taxonomy" id="195108"/>
    <lineage>
        <taxon>Eukaryota</taxon>
        <taxon>Fungi</taxon>
        <taxon>Dikarya</taxon>
        <taxon>Ascomycota</taxon>
        <taxon>Pezizomycotina</taxon>
        <taxon>Sordariomycetes</taxon>
        <taxon>Hypocreomycetidae</taxon>
        <taxon>Hypocreales</taxon>
        <taxon>Nectriaceae</taxon>
        <taxon>Fusarium</taxon>
        <taxon>Fusarium solani species complex</taxon>
    </lineage>
</organism>
<feature type="region of interest" description="Disordered" evidence="2">
    <location>
        <begin position="140"/>
        <end position="205"/>
    </location>
</feature>
<dbReference type="Gene3D" id="1.20.5.170">
    <property type="match status" value="1"/>
</dbReference>
<evidence type="ECO:0000256" key="2">
    <source>
        <dbReference type="SAM" id="MobiDB-lite"/>
    </source>
</evidence>
<sequence>MHTFYTLSASHCAALGGRRPLNLNQWQQRAHRPPAASATACHSGSLSNGTPTDCHSTSDFCFEPSGGLLDLLPEQYDNYDFANLDTDAIYQSLDWNLDTSVGALDGAVLPDMNAAGVGQDLGIGEDFLSQEPPLINITNTLQQQQQQPTSSPPLAPPTTTSNNKSPSIPGTSTFSLHPSPAASSSSGSSSSHKRKSSPEDESATVALKRQRNTLAARKYRQKRLDRISELEAALAAMTSERDDMRLQLARREAEIDTLREMLSKK</sequence>
<dbReference type="InterPro" id="IPR004827">
    <property type="entry name" value="bZIP"/>
</dbReference>
<dbReference type="PANTHER" id="PTHR23334:SF20">
    <property type="entry name" value="BASIC LEUCINE ZIPPER 24"/>
    <property type="match status" value="1"/>
</dbReference>
<dbReference type="SUPFAM" id="SSF57959">
    <property type="entry name" value="Leucine zipper domain"/>
    <property type="match status" value="1"/>
</dbReference>
<dbReference type="PANTHER" id="PTHR23334">
    <property type="entry name" value="CCAAT/ENHANCER BINDING PROTEIN"/>
    <property type="match status" value="1"/>
</dbReference>
<dbReference type="GO" id="GO:0000981">
    <property type="term" value="F:DNA-binding transcription factor activity, RNA polymerase II-specific"/>
    <property type="evidence" value="ECO:0007669"/>
    <property type="project" value="TreeGrafter"/>
</dbReference>
<gene>
    <name evidence="4" type="ORF">NW755_008732</name>
</gene>
<evidence type="ECO:0000313" key="5">
    <source>
        <dbReference type="Proteomes" id="UP001152087"/>
    </source>
</evidence>
<feature type="domain" description="BZIP" evidence="3">
    <location>
        <begin position="208"/>
        <end position="265"/>
    </location>
</feature>
<evidence type="ECO:0000259" key="3">
    <source>
        <dbReference type="PROSITE" id="PS50217"/>
    </source>
</evidence>
<dbReference type="GO" id="GO:0000978">
    <property type="term" value="F:RNA polymerase II cis-regulatory region sequence-specific DNA binding"/>
    <property type="evidence" value="ECO:0007669"/>
    <property type="project" value="TreeGrafter"/>
</dbReference>
<dbReference type="InterPro" id="IPR031106">
    <property type="entry name" value="C/EBP"/>
</dbReference>
<comment type="caution">
    <text evidence="4">The sequence shown here is derived from an EMBL/GenBank/DDBJ whole genome shotgun (WGS) entry which is preliminary data.</text>
</comment>
<evidence type="ECO:0000256" key="1">
    <source>
        <dbReference type="SAM" id="Coils"/>
    </source>
</evidence>
<dbReference type="AlphaFoldDB" id="A0A9W8R379"/>
<proteinExistence type="predicted"/>
<dbReference type="SMART" id="SM00338">
    <property type="entry name" value="BRLZ"/>
    <property type="match status" value="1"/>
</dbReference>
<feature type="compositionally biased region" description="Polar residues" evidence="2">
    <location>
        <begin position="164"/>
        <end position="174"/>
    </location>
</feature>
<dbReference type="PROSITE" id="PS50217">
    <property type="entry name" value="BZIP"/>
    <property type="match status" value="1"/>
</dbReference>
<dbReference type="EMBL" id="JAOQAV010000025">
    <property type="protein sequence ID" value="KAJ4184820.1"/>
    <property type="molecule type" value="Genomic_DNA"/>
</dbReference>
<dbReference type="GO" id="GO:0006351">
    <property type="term" value="P:DNA-templated transcription"/>
    <property type="evidence" value="ECO:0007669"/>
    <property type="project" value="InterPro"/>
</dbReference>
<feature type="coiled-coil region" evidence="1">
    <location>
        <begin position="227"/>
        <end position="261"/>
    </location>
</feature>
<keyword evidence="1" id="KW-0175">Coiled coil</keyword>
<keyword evidence="5" id="KW-1185">Reference proteome</keyword>